<dbReference type="OrthoDB" id="1523170at2"/>
<feature type="transmembrane region" description="Helical" evidence="8">
    <location>
        <begin position="544"/>
        <end position="564"/>
    </location>
</feature>
<dbReference type="InterPro" id="IPR011495">
    <property type="entry name" value="Sig_transdc_His_kin_sub2_dim/P"/>
</dbReference>
<name>A0A4R0Q5B0_9SPHI</name>
<dbReference type="SUPFAM" id="SSF55874">
    <property type="entry name" value="ATPase domain of HSP90 chaperone/DNA topoisomerase II/histidine kinase"/>
    <property type="match status" value="1"/>
</dbReference>
<reference evidence="11 12" key="1">
    <citation type="submission" date="2019-02" db="EMBL/GenBank/DDBJ databases">
        <title>Pedobacter sp. RP-3-21 sp. nov., isolated from Arctic soil.</title>
        <authorList>
            <person name="Dahal R.H."/>
        </authorList>
    </citation>
    <scope>NUCLEOTIDE SEQUENCE [LARGE SCALE GENOMIC DNA]</scope>
    <source>
        <strain evidence="11 12">RP-3-21</strain>
    </source>
</reference>
<keyword evidence="3" id="KW-0597">Phosphoprotein</keyword>
<dbReference type="RefSeq" id="WP_131530789.1">
    <property type="nucleotide sequence ID" value="NZ_SJSO01000009.1"/>
</dbReference>
<keyword evidence="12" id="KW-1185">Reference proteome</keyword>
<keyword evidence="8" id="KW-1133">Transmembrane helix</keyword>
<keyword evidence="8" id="KW-0812">Transmembrane</keyword>
<dbReference type="EC" id="2.7.13.3" evidence="2"/>
<proteinExistence type="predicted"/>
<protein>
    <recommendedName>
        <fullName evidence="2">histidine kinase</fullName>
        <ecNumber evidence="2">2.7.13.3</ecNumber>
    </recommendedName>
</protein>
<comment type="caution">
    <text evidence="11">The sequence shown here is derived from an EMBL/GenBank/DDBJ whole genome shotgun (WGS) entry which is preliminary data.</text>
</comment>
<evidence type="ECO:0000256" key="7">
    <source>
        <dbReference type="ARBA" id="ARBA00022840"/>
    </source>
</evidence>
<keyword evidence="5" id="KW-0547">Nucleotide-binding</keyword>
<evidence type="ECO:0000313" key="12">
    <source>
        <dbReference type="Proteomes" id="UP000293925"/>
    </source>
</evidence>
<feature type="signal peptide" evidence="9">
    <location>
        <begin position="1"/>
        <end position="22"/>
    </location>
</feature>
<evidence type="ECO:0000256" key="9">
    <source>
        <dbReference type="SAM" id="SignalP"/>
    </source>
</evidence>
<dbReference type="Gene3D" id="3.30.450.20">
    <property type="entry name" value="PAS domain"/>
    <property type="match status" value="1"/>
</dbReference>
<evidence type="ECO:0000256" key="5">
    <source>
        <dbReference type="ARBA" id="ARBA00022741"/>
    </source>
</evidence>
<evidence type="ECO:0000256" key="8">
    <source>
        <dbReference type="SAM" id="Phobius"/>
    </source>
</evidence>
<keyword evidence="7" id="KW-0067">ATP-binding</keyword>
<keyword evidence="8" id="KW-0472">Membrane</keyword>
<keyword evidence="6 11" id="KW-0418">Kinase</keyword>
<evidence type="ECO:0000256" key="4">
    <source>
        <dbReference type="ARBA" id="ARBA00022679"/>
    </source>
</evidence>
<feature type="chain" id="PRO_5020726999" description="histidine kinase" evidence="9">
    <location>
        <begin position="23"/>
        <end position="805"/>
    </location>
</feature>
<dbReference type="Gene3D" id="1.25.40.10">
    <property type="entry name" value="Tetratricopeptide repeat domain"/>
    <property type="match status" value="1"/>
</dbReference>
<keyword evidence="9" id="KW-0732">Signal</keyword>
<dbReference type="AlphaFoldDB" id="A0A4R0Q5B0"/>
<organism evidence="11 12">
    <name type="scientific">Pedobacter psychrodurus</name>
    <dbReference type="NCBI Taxonomy" id="2530456"/>
    <lineage>
        <taxon>Bacteria</taxon>
        <taxon>Pseudomonadati</taxon>
        <taxon>Bacteroidota</taxon>
        <taxon>Sphingobacteriia</taxon>
        <taxon>Sphingobacteriales</taxon>
        <taxon>Sphingobacteriaceae</taxon>
        <taxon>Pedobacter</taxon>
    </lineage>
</organism>
<dbReference type="InterPro" id="IPR011990">
    <property type="entry name" value="TPR-like_helical_dom_sf"/>
</dbReference>
<dbReference type="SUPFAM" id="SSF48452">
    <property type="entry name" value="TPR-like"/>
    <property type="match status" value="2"/>
</dbReference>
<dbReference type="PANTHER" id="PTHR41523">
    <property type="entry name" value="TWO-COMPONENT SYSTEM SENSOR PROTEIN"/>
    <property type="match status" value="1"/>
</dbReference>
<evidence type="ECO:0000313" key="11">
    <source>
        <dbReference type="EMBL" id="TCD26502.1"/>
    </source>
</evidence>
<gene>
    <name evidence="11" type="ORF">EZ456_12985</name>
</gene>
<keyword evidence="4" id="KW-0808">Transferase</keyword>
<accession>A0A4R0Q5B0</accession>
<evidence type="ECO:0000256" key="2">
    <source>
        <dbReference type="ARBA" id="ARBA00012438"/>
    </source>
</evidence>
<dbReference type="InterPro" id="IPR003594">
    <property type="entry name" value="HATPase_dom"/>
</dbReference>
<dbReference type="GO" id="GO:0004673">
    <property type="term" value="F:protein histidine kinase activity"/>
    <property type="evidence" value="ECO:0007669"/>
    <property type="project" value="UniProtKB-EC"/>
</dbReference>
<evidence type="ECO:0000256" key="6">
    <source>
        <dbReference type="ARBA" id="ARBA00022777"/>
    </source>
</evidence>
<dbReference type="Proteomes" id="UP000293925">
    <property type="component" value="Unassembled WGS sequence"/>
</dbReference>
<dbReference type="Pfam" id="PF07568">
    <property type="entry name" value="HisKA_2"/>
    <property type="match status" value="1"/>
</dbReference>
<dbReference type="SMART" id="SM00387">
    <property type="entry name" value="HATPase_c"/>
    <property type="match status" value="1"/>
</dbReference>
<dbReference type="InterPro" id="IPR036890">
    <property type="entry name" value="HATPase_C_sf"/>
</dbReference>
<dbReference type="PANTHER" id="PTHR41523:SF8">
    <property type="entry name" value="ETHYLENE RESPONSE SENSOR PROTEIN"/>
    <property type="match status" value="1"/>
</dbReference>
<comment type="catalytic activity">
    <reaction evidence="1">
        <text>ATP + protein L-histidine = ADP + protein N-phospho-L-histidine.</text>
        <dbReference type="EC" id="2.7.13.3"/>
    </reaction>
</comment>
<dbReference type="EMBL" id="SJSO01000009">
    <property type="protein sequence ID" value="TCD26502.1"/>
    <property type="molecule type" value="Genomic_DNA"/>
</dbReference>
<dbReference type="GO" id="GO:0005524">
    <property type="term" value="F:ATP binding"/>
    <property type="evidence" value="ECO:0007669"/>
    <property type="project" value="UniProtKB-KW"/>
</dbReference>
<sequence>MRSPIFLLLLSVNLFAVNNAKAIDPLLPGLSPQQAKVALNKLKTTKSSQERSRLYLDLAHYYLYTEKKEPNNQKNADVYIQKALVFNQNLQYKRGILEAEILKAISFAQTKRHGEAGSLLKNVISEGANANLKDLEGWAWFETAMLEAKEEAKLKYLIKAEESLKQSNDRLRLASIYKWKGWVYYKKTDYQPALDEYMKAWNIYSSLRYKKITGVLNYLALLNNLLKNRTEALKYGLMAIESTKEEDIDLAISYSIVGNCYRVTGNSKDATDYLVRAQIIFEREKNINWLFYNMSLITNNLIDSKQEKTALDNYIVFTEKYPAKSEKNTFESTAMFLRLYTITNMFRQADSTRKEMVNMYKANKKPAWETTVNTSLAEFYFQFKDYEKAKVYYLEASRSISPPTRIAFRLSMIDSIAGDYKGALSHYKKYKSISDSLQNENRTKMLASMELSFKVKENKANLAIKEAQLNTQDRELQVLGKDALLLKQNATLLNKEAKLKQNELYQAALASQKTKAELILKDRNIQLLNKKSELHQSEIRQQALIKNIVTALVIMFALVIALLWRQFRSKQKTNKLITQKNQLLQDLLSDKSWLLKEMHHRVKNNLHTVISLLESQSAYLKTDALYAIKNSQHRIYAMSLIHQKLYQSDDVKTIDMAVYIPDLVVYLKESLEIRSNIQIIMDIDPIEFEIAEAVPLGLIINEGVTNSLKYAFLGREKGQVSITLKKLDNSCYQLILEDDGIGLPVDFELKKVLSLGMKLIKGLTEQLEGILEIKGKNGTRIMITSIVNNVLADTNKAKEIEELIN</sequence>
<evidence type="ECO:0000256" key="3">
    <source>
        <dbReference type="ARBA" id="ARBA00022553"/>
    </source>
</evidence>
<evidence type="ECO:0000256" key="1">
    <source>
        <dbReference type="ARBA" id="ARBA00000085"/>
    </source>
</evidence>
<dbReference type="Gene3D" id="3.30.565.10">
    <property type="entry name" value="Histidine kinase-like ATPase, C-terminal domain"/>
    <property type="match status" value="1"/>
</dbReference>
<evidence type="ECO:0000259" key="10">
    <source>
        <dbReference type="SMART" id="SM00387"/>
    </source>
</evidence>
<feature type="domain" description="Histidine kinase/HSP90-like ATPase" evidence="10">
    <location>
        <begin position="691"/>
        <end position="789"/>
    </location>
</feature>